<dbReference type="PANTHER" id="PTHR45976">
    <property type="entry name" value="ARMADILLO SEGMENT POLARITY PROTEIN"/>
    <property type="match status" value="1"/>
</dbReference>
<accession>A0A0M3K5S3</accession>
<dbReference type="SUPFAM" id="SSF48371">
    <property type="entry name" value="ARM repeat"/>
    <property type="match status" value="1"/>
</dbReference>
<dbReference type="AlphaFoldDB" id="A0A0M3K5S3"/>
<feature type="region of interest" description="Disordered" evidence="2">
    <location>
        <begin position="119"/>
        <end position="138"/>
    </location>
</feature>
<protein>
    <submittedName>
        <fullName evidence="5">Beta-catenin/armadillo-related protein 1 (inferred by orthology to a C. elegans protein)</fullName>
    </submittedName>
</protein>
<feature type="compositionally biased region" description="Low complexity" evidence="2">
    <location>
        <begin position="152"/>
        <end position="169"/>
    </location>
</feature>
<evidence type="ECO:0000256" key="1">
    <source>
        <dbReference type="ARBA" id="ARBA00022473"/>
    </source>
</evidence>
<evidence type="ECO:0000256" key="2">
    <source>
        <dbReference type="SAM" id="MobiDB-lite"/>
    </source>
</evidence>
<feature type="region of interest" description="Disordered" evidence="2">
    <location>
        <begin position="36"/>
        <end position="73"/>
    </location>
</feature>
<evidence type="ECO:0000313" key="3">
    <source>
        <dbReference type="EMBL" id="VDK55883.1"/>
    </source>
</evidence>
<dbReference type="InterPro" id="IPR000225">
    <property type="entry name" value="Armadillo"/>
</dbReference>
<dbReference type="GO" id="GO:0045296">
    <property type="term" value="F:cadherin binding"/>
    <property type="evidence" value="ECO:0007669"/>
    <property type="project" value="InterPro"/>
</dbReference>
<dbReference type="Gene3D" id="1.25.10.10">
    <property type="entry name" value="Leucine-rich Repeat Variant"/>
    <property type="match status" value="2"/>
</dbReference>
<evidence type="ECO:0000313" key="4">
    <source>
        <dbReference type="Proteomes" id="UP000267096"/>
    </source>
</evidence>
<feature type="compositionally biased region" description="Low complexity" evidence="2">
    <location>
        <begin position="128"/>
        <end position="138"/>
    </location>
</feature>
<keyword evidence="1" id="KW-0217">Developmental protein</keyword>
<dbReference type="SMART" id="SM00185">
    <property type="entry name" value="ARM"/>
    <property type="match status" value="5"/>
</dbReference>
<keyword evidence="4" id="KW-1185">Reference proteome</keyword>
<reference evidence="3 4" key="2">
    <citation type="submission" date="2018-11" db="EMBL/GenBank/DDBJ databases">
        <authorList>
            <consortium name="Pathogen Informatics"/>
        </authorList>
    </citation>
    <scope>NUCLEOTIDE SEQUENCE [LARGE SCALE GENOMIC DNA]</scope>
</reference>
<name>A0A0M3K5S3_ANISI</name>
<dbReference type="OrthoDB" id="195736at2759"/>
<dbReference type="InterPro" id="IPR016024">
    <property type="entry name" value="ARM-type_fold"/>
</dbReference>
<feature type="region of interest" description="Disordered" evidence="2">
    <location>
        <begin position="822"/>
        <end position="841"/>
    </location>
</feature>
<dbReference type="WBParaSite" id="ASIM_0001631401-mRNA-1">
    <property type="protein sequence ID" value="ASIM_0001631401-mRNA-1"/>
    <property type="gene ID" value="ASIM_0001631401"/>
</dbReference>
<sequence length="851" mass="94655">MQLQQSQSAQIAMTNAASDSSNTKIAAKSAIRTTPNASQFIPQPLLTSSQVPSSNDNNAQVPPSYNANKGPSSTNASMFRVQMWSNNFDSGVQSLNHSSAASLLSMSCSSIRCGSSQISTMSSEEMDQQQQLTDQQQQKFDKIPASIGRLKSSSTSASSTSTAVSSVTANQESNDENQIRNAIPELINLLCDQDEVVVQRAAIMVQNIAKMDSEQPLYSEQSPLLDPYKVIPSLKLLLGKRSNSSAIIKPTLGALFQISERSDGLEAILRFNEQSNGALLTDIIQHIKFTGGTAIRYAILTFHTIIADRQSQTIHVRNIERARSNGALQSITYFLDHECNEKLLSVLVECVRLLCDKSTSQRVRFLFISVLLVMDNNNNLRYRCALSGNSNVHVKNVSAVDPMIVLYCTGILSNLLANNQRNKEFVFMNGAISILYRVLINSYSIPAITPNQQQRVEDIQERALATLRHLCVGHAHQQEAQKGVIQTEMGCEFLLRKLTEMRPSILKQTLQILNKAVLQDCNLQTIKETRLRLSPEYETNFTERIIVVLKVACEQLPSVSFLVYYYYIILADDNDSKIEMVYLMRRSEYMLYGGDDEQRNAVLITLPIYCLYQRYVDDENIIRSALGLISELACNQEMASVYACDSTLLSAFEHYSTSRNQAFGSFDYIPRFEAMSLTPSVSTNSTELTQQPLIIDEREGMPSSYSNNNIVTDMECSSEVWPEVRLNECFKDDLSGLSLNDDPFASMFCSHPFDSSQQQSHRIVYPPGTSRISSSVSSSETGTPAVIATTVPSQPTATNTSFIYNPNSNVNNNHFYHNSSSNISSVQMGSPEAHAAPWHDPSSIPFHNYQL</sequence>
<reference evidence="5" key="1">
    <citation type="submission" date="2017-02" db="UniProtKB">
        <authorList>
            <consortium name="WormBaseParasite"/>
        </authorList>
    </citation>
    <scope>IDENTIFICATION</scope>
</reference>
<evidence type="ECO:0000313" key="5">
    <source>
        <dbReference type="WBParaSite" id="ASIM_0001631401-mRNA-1"/>
    </source>
</evidence>
<proteinExistence type="predicted"/>
<dbReference type="EMBL" id="UYRR01032511">
    <property type="protein sequence ID" value="VDK55883.1"/>
    <property type="molecule type" value="Genomic_DNA"/>
</dbReference>
<dbReference type="Proteomes" id="UP000267096">
    <property type="component" value="Unassembled WGS sequence"/>
</dbReference>
<dbReference type="InterPro" id="IPR013284">
    <property type="entry name" value="Beta-catenin"/>
</dbReference>
<organism evidence="5">
    <name type="scientific">Anisakis simplex</name>
    <name type="common">Herring worm</name>
    <dbReference type="NCBI Taxonomy" id="6269"/>
    <lineage>
        <taxon>Eukaryota</taxon>
        <taxon>Metazoa</taxon>
        <taxon>Ecdysozoa</taxon>
        <taxon>Nematoda</taxon>
        <taxon>Chromadorea</taxon>
        <taxon>Rhabditida</taxon>
        <taxon>Spirurina</taxon>
        <taxon>Ascaridomorpha</taxon>
        <taxon>Ascaridoidea</taxon>
        <taxon>Anisakidae</taxon>
        <taxon>Anisakis</taxon>
        <taxon>Anisakis simplex complex</taxon>
    </lineage>
</organism>
<dbReference type="InterPro" id="IPR011989">
    <property type="entry name" value="ARM-like"/>
</dbReference>
<feature type="region of interest" description="Disordered" evidence="2">
    <location>
        <begin position="149"/>
        <end position="175"/>
    </location>
</feature>
<dbReference type="GO" id="GO:0007155">
    <property type="term" value="P:cell adhesion"/>
    <property type="evidence" value="ECO:0007669"/>
    <property type="project" value="InterPro"/>
</dbReference>
<gene>
    <name evidence="3" type="ORF">ASIM_LOCUS15721</name>
</gene>